<dbReference type="Proteomes" id="UP001189429">
    <property type="component" value="Unassembled WGS sequence"/>
</dbReference>
<comment type="caution">
    <text evidence="2">The sequence shown here is derived from an EMBL/GenBank/DDBJ whole genome shotgun (WGS) entry which is preliminary data.</text>
</comment>
<dbReference type="EMBL" id="CAUYUJ010019838">
    <property type="protein sequence ID" value="CAK0894050.1"/>
    <property type="molecule type" value="Genomic_DNA"/>
</dbReference>
<feature type="region of interest" description="Disordered" evidence="1">
    <location>
        <begin position="100"/>
        <end position="185"/>
    </location>
</feature>
<proteinExistence type="predicted"/>
<keyword evidence="3" id="KW-1185">Reference proteome</keyword>
<evidence type="ECO:0000313" key="2">
    <source>
        <dbReference type="EMBL" id="CAK0894050.1"/>
    </source>
</evidence>
<evidence type="ECO:0000256" key="1">
    <source>
        <dbReference type="SAM" id="MobiDB-lite"/>
    </source>
</evidence>
<organism evidence="2 3">
    <name type="scientific">Prorocentrum cordatum</name>
    <dbReference type="NCBI Taxonomy" id="2364126"/>
    <lineage>
        <taxon>Eukaryota</taxon>
        <taxon>Sar</taxon>
        <taxon>Alveolata</taxon>
        <taxon>Dinophyceae</taxon>
        <taxon>Prorocentrales</taxon>
        <taxon>Prorocentraceae</taxon>
        <taxon>Prorocentrum</taxon>
    </lineage>
</organism>
<protein>
    <submittedName>
        <fullName evidence="2">Uncharacterized protein</fullName>
    </submittedName>
</protein>
<sequence>MEGATQWIGTTARMAGHQWCQKCWCSAPASGARLQAVDARRACWRLTVTRLKQHMMDPSEKDAPVAPQEADLLRPYQSASLPAATDAIDQSTLSLRHFATAPADTPSPSPQAPRPPADTPLGSFDSALDPPPWRAERARGGTRGAATGSPAPIQELRSRPHDDDDDVANASADISTSEGPARRAREGLRWSPVCGRACQAGPLVVDGDRILSRDLTGGPAAADDDVLSRSSRGSRVTQAVVDDSGERPATIDPLEAAHACRARRLIMQEPPQDAEEASWQDADLDDDLLNEKIMLMTISRNPKELADALHRGRDLEALVKFNESEGYSCKYQGVHIFVHPKQFVHVRVLLQRMAPLPKPYHIVVSETYEPLVRNALKRLRSRLDVRPKTSEPLMVVRKPSGPLPYSVMLDIDGDGEDLVLVHNTFLSIPGKHSRKQRLSSCINSSPSASINPRAVAVPGSSCSS</sequence>
<name>A0ABN9X3Y5_9DINO</name>
<reference evidence="2" key="1">
    <citation type="submission" date="2023-10" db="EMBL/GenBank/DDBJ databases">
        <authorList>
            <person name="Chen Y."/>
            <person name="Shah S."/>
            <person name="Dougan E. K."/>
            <person name="Thang M."/>
            <person name="Chan C."/>
        </authorList>
    </citation>
    <scope>NUCLEOTIDE SEQUENCE [LARGE SCALE GENOMIC DNA]</scope>
</reference>
<feature type="compositionally biased region" description="Pro residues" evidence="1">
    <location>
        <begin position="105"/>
        <end position="118"/>
    </location>
</feature>
<evidence type="ECO:0000313" key="3">
    <source>
        <dbReference type="Proteomes" id="UP001189429"/>
    </source>
</evidence>
<accession>A0ABN9X3Y5</accession>
<gene>
    <name evidence="2" type="ORF">PCOR1329_LOCUS73200</name>
</gene>